<keyword evidence="2" id="KW-1185">Reference proteome</keyword>
<sequence>MMVKRVEVPEVSGHRVIVVGKSGVAMVQSLEVARIAAIRARGAVPEVCGPDIPEAPARGPVQAFMPMEQVKGSTERAKPAGYKGRHAMRRLDAFGLMEADAARAFTRAKANDDAAVYVAPFTPGQVSAGRDYAALAERVAANGVKCSSLEGRMASGEGGRDVMDAQLADSLRLDRLRARVGTGYALSVRRVRPSERGGEGKRRLIRTIDVVNAVCIGGQSLDQVLRVAGWVADTRTRKALREALCGALDRMQGYDLKKGA</sequence>
<reference evidence="1 2" key="1">
    <citation type="submission" date="2017-03" db="EMBL/GenBank/DDBJ databases">
        <authorList>
            <person name="Afonso C.L."/>
            <person name="Miller P.J."/>
            <person name="Scott M.A."/>
            <person name="Spackman E."/>
            <person name="Goraichik I."/>
            <person name="Dimitrov K.M."/>
            <person name="Suarez D.L."/>
            <person name="Swayne D.E."/>
        </authorList>
    </citation>
    <scope>NUCLEOTIDE SEQUENCE [LARGE SCALE GENOMIC DNA]</scope>
    <source>
        <strain evidence="1 2">CECT 8620</strain>
    </source>
</reference>
<protein>
    <submittedName>
        <fullName evidence="1">Uncharacterized protein</fullName>
    </submittedName>
</protein>
<name>A0A1Y5SB39_9RHOB</name>
<proteinExistence type="predicted"/>
<dbReference type="RefSeq" id="WP_085836037.1">
    <property type="nucleotide sequence ID" value="NZ_FWFS01000004.1"/>
</dbReference>
<accession>A0A1Y5SB39</accession>
<evidence type="ECO:0000313" key="2">
    <source>
        <dbReference type="Proteomes" id="UP000193862"/>
    </source>
</evidence>
<organism evidence="1 2">
    <name type="scientific">Aquimixticola soesokkakensis</name>
    <dbReference type="NCBI Taxonomy" id="1519096"/>
    <lineage>
        <taxon>Bacteria</taxon>
        <taxon>Pseudomonadati</taxon>
        <taxon>Pseudomonadota</taxon>
        <taxon>Alphaproteobacteria</taxon>
        <taxon>Rhodobacterales</taxon>
        <taxon>Paracoccaceae</taxon>
        <taxon>Aquimixticola</taxon>
    </lineage>
</organism>
<dbReference type="Proteomes" id="UP000193862">
    <property type="component" value="Unassembled WGS sequence"/>
</dbReference>
<dbReference type="OrthoDB" id="7667008at2"/>
<dbReference type="EMBL" id="FWFS01000004">
    <property type="protein sequence ID" value="SLN36715.1"/>
    <property type="molecule type" value="Genomic_DNA"/>
</dbReference>
<gene>
    <name evidence="1" type="ORF">AQS8620_01313</name>
</gene>
<dbReference type="AlphaFoldDB" id="A0A1Y5SB39"/>
<evidence type="ECO:0000313" key="1">
    <source>
        <dbReference type="EMBL" id="SLN36715.1"/>
    </source>
</evidence>